<dbReference type="InterPro" id="IPR009081">
    <property type="entry name" value="PP-bd_ACP"/>
</dbReference>
<dbReference type="Gene3D" id="1.10.1200.10">
    <property type="entry name" value="ACP-like"/>
    <property type="match status" value="1"/>
</dbReference>
<reference evidence="2 3" key="1">
    <citation type="submission" date="2016-01" db="EMBL/GenBank/DDBJ databases">
        <title>High potential of lignocellulose degradation of a new Verrucomicrobia species.</title>
        <authorList>
            <person name="Wang Y."/>
            <person name="Shi Y."/>
            <person name="Qiu Z."/>
            <person name="Liu S."/>
            <person name="Yang H."/>
        </authorList>
    </citation>
    <scope>NUCLEOTIDE SEQUENCE [LARGE SCALE GENOMIC DNA]</scope>
    <source>
        <strain evidence="2 3">TSB47</strain>
    </source>
</reference>
<accession>A0A178IGV2</accession>
<name>A0A178IGV2_9BACT</name>
<evidence type="ECO:0000313" key="2">
    <source>
        <dbReference type="EMBL" id="OAM89230.1"/>
    </source>
</evidence>
<feature type="domain" description="Carrier" evidence="1">
    <location>
        <begin position="4"/>
        <end position="85"/>
    </location>
</feature>
<sequence>MSSDPLITRLKHLIVETLNLEDINPDEIDENAPLIGSGLALDSIDALELVVKLEKEFGIKISSSEESKAALASVKALADFIRERSGGAASD</sequence>
<dbReference type="NCBIfam" id="NF006617">
    <property type="entry name" value="PRK09184.1"/>
    <property type="match status" value="1"/>
</dbReference>
<dbReference type="Pfam" id="PF00550">
    <property type="entry name" value="PP-binding"/>
    <property type="match status" value="1"/>
</dbReference>
<dbReference type="EMBL" id="LRRQ01000101">
    <property type="protein sequence ID" value="OAM89230.1"/>
    <property type="molecule type" value="Genomic_DNA"/>
</dbReference>
<dbReference type="SUPFAM" id="SSF47336">
    <property type="entry name" value="ACP-like"/>
    <property type="match status" value="1"/>
</dbReference>
<evidence type="ECO:0000259" key="1">
    <source>
        <dbReference type="PROSITE" id="PS50075"/>
    </source>
</evidence>
<gene>
    <name evidence="2" type="ORF">AW736_14210</name>
</gene>
<protein>
    <submittedName>
        <fullName evidence="2">Acyl carrier protein</fullName>
    </submittedName>
</protein>
<dbReference type="InterPro" id="IPR036736">
    <property type="entry name" value="ACP-like_sf"/>
</dbReference>
<keyword evidence="3" id="KW-1185">Reference proteome</keyword>
<dbReference type="STRING" id="1184151.AW736_14210"/>
<comment type="caution">
    <text evidence="2">The sequence shown here is derived from an EMBL/GenBank/DDBJ whole genome shotgun (WGS) entry which is preliminary data.</text>
</comment>
<dbReference type="Proteomes" id="UP000078486">
    <property type="component" value="Unassembled WGS sequence"/>
</dbReference>
<dbReference type="PROSITE" id="PS50075">
    <property type="entry name" value="CARRIER"/>
    <property type="match status" value="1"/>
</dbReference>
<evidence type="ECO:0000313" key="3">
    <source>
        <dbReference type="Proteomes" id="UP000078486"/>
    </source>
</evidence>
<proteinExistence type="predicted"/>
<dbReference type="RefSeq" id="WP_068770845.1">
    <property type="nucleotide sequence ID" value="NZ_CP109796.1"/>
</dbReference>
<organism evidence="2 3">
    <name type="scientific">Termitidicoccus mucosus</name>
    <dbReference type="NCBI Taxonomy" id="1184151"/>
    <lineage>
        <taxon>Bacteria</taxon>
        <taxon>Pseudomonadati</taxon>
        <taxon>Verrucomicrobiota</taxon>
        <taxon>Opitutia</taxon>
        <taxon>Opitutales</taxon>
        <taxon>Opitutaceae</taxon>
        <taxon>Termitidicoccus</taxon>
    </lineage>
</organism>
<dbReference type="AlphaFoldDB" id="A0A178IGV2"/>
<dbReference type="OrthoDB" id="9803943at2"/>